<dbReference type="PANTHER" id="PTHR34107">
    <property type="entry name" value="SLL0198 PROTEIN-RELATED"/>
    <property type="match status" value="1"/>
</dbReference>
<dbReference type="CDD" id="cd06260">
    <property type="entry name" value="DUF820-like"/>
    <property type="match status" value="1"/>
</dbReference>
<proteinExistence type="predicted"/>
<accession>A0A8S5U7W7</accession>
<dbReference type="SUPFAM" id="SSF52980">
    <property type="entry name" value="Restriction endonuclease-like"/>
    <property type="match status" value="1"/>
</dbReference>
<evidence type="ECO:0000259" key="1">
    <source>
        <dbReference type="Pfam" id="PF05685"/>
    </source>
</evidence>
<dbReference type="InterPro" id="IPR008538">
    <property type="entry name" value="Uma2"/>
</dbReference>
<evidence type="ECO:0000313" key="2">
    <source>
        <dbReference type="EMBL" id="DAF90478.1"/>
    </source>
</evidence>
<name>A0A8S5U7W7_9CAUD</name>
<sequence>MQAKDIKYTIEDFYALPEGTRAELIDGVIYDMAPSPSTEHQEISGELFVAIHSYIAKNKGQCKVFSAPYDIQLSDNTVVIPDISVICDRNKITNKRCVGAPDWIIEIVSTNAVSDYIIKLHLYQSYGVREYWIVDPKNQSVTVYHFGEDFNTEKYNFSETIPVWIYKDNPTPLEINISELL</sequence>
<dbReference type="Pfam" id="PF05685">
    <property type="entry name" value="Uma2"/>
    <property type="match status" value="1"/>
</dbReference>
<protein>
    <recommendedName>
        <fullName evidence="1">Putative restriction endonuclease domain-containing protein</fullName>
    </recommendedName>
</protein>
<organism evidence="2">
    <name type="scientific">Siphoviridae sp. ctLKT1</name>
    <dbReference type="NCBI Taxonomy" id="2825451"/>
    <lineage>
        <taxon>Viruses</taxon>
        <taxon>Duplodnaviria</taxon>
        <taxon>Heunggongvirae</taxon>
        <taxon>Uroviricota</taxon>
        <taxon>Caudoviricetes</taxon>
    </lineage>
</organism>
<reference evidence="2" key="1">
    <citation type="journal article" date="2021" name="Proc. Natl. Acad. Sci. U.S.A.">
        <title>A Catalog of Tens of Thousands of Viruses from Human Metagenomes Reveals Hidden Associations with Chronic Diseases.</title>
        <authorList>
            <person name="Tisza M.J."/>
            <person name="Buck C.B."/>
        </authorList>
    </citation>
    <scope>NUCLEOTIDE SEQUENCE</scope>
    <source>
        <strain evidence="2">CtLKT1</strain>
    </source>
</reference>
<feature type="domain" description="Putative restriction endonuclease" evidence="1">
    <location>
        <begin position="11"/>
        <end position="149"/>
    </location>
</feature>
<dbReference type="Gene3D" id="3.90.1570.10">
    <property type="entry name" value="tt1808, chain A"/>
    <property type="match status" value="1"/>
</dbReference>
<dbReference type="EMBL" id="BK016030">
    <property type="protein sequence ID" value="DAF90478.1"/>
    <property type="molecule type" value="Genomic_DNA"/>
</dbReference>
<dbReference type="PANTHER" id="PTHR34107:SF4">
    <property type="entry name" value="SLL1222 PROTEIN"/>
    <property type="match status" value="1"/>
</dbReference>
<dbReference type="InterPro" id="IPR011335">
    <property type="entry name" value="Restrct_endonuc-II-like"/>
</dbReference>
<dbReference type="InterPro" id="IPR012296">
    <property type="entry name" value="Nuclease_put_TT1808"/>
</dbReference>